<proteinExistence type="predicted"/>
<dbReference type="Proteomes" id="UP000594014">
    <property type="component" value="Chromosome"/>
</dbReference>
<gene>
    <name evidence="1" type="ORF">FRZ06_07735</name>
</gene>
<name>A0ACD1A9Z5_9FIRM</name>
<reference evidence="1" key="1">
    <citation type="submission" date="2019-08" db="EMBL/GenBank/DDBJ databases">
        <title>Genome sequence of Clostridiales bacterium MT110.</title>
        <authorList>
            <person name="Cao J."/>
        </authorList>
    </citation>
    <scope>NUCLEOTIDE SEQUENCE</scope>
    <source>
        <strain evidence="1">MT110</strain>
    </source>
</reference>
<protein>
    <submittedName>
        <fullName evidence="1">DUF4177 domain-containing protein</fullName>
    </submittedName>
</protein>
<evidence type="ECO:0000313" key="2">
    <source>
        <dbReference type="Proteomes" id="UP000594014"/>
    </source>
</evidence>
<accession>A0ACD1A9Z5</accession>
<sequence length="65" mass="7474">MERYEYKTLYTDAKGFLGGKIDQMELHNELNDLGSKGWELVSTVAAAQSYGSTRWLISIFKRKLD</sequence>
<dbReference type="EMBL" id="CP042469">
    <property type="protein sequence ID" value="QOX63244.1"/>
    <property type="molecule type" value="Genomic_DNA"/>
</dbReference>
<keyword evidence="2" id="KW-1185">Reference proteome</keyword>
<organism evidence="1 2">
    <name type="scientific">Anoxybacterium hadale</name>
    <dbReference type="NCBI Taxonomy" id="3408580"/>
    <lineage>
        <taxon>Bacteria</taxon>
        <taxon>Bacillati</taxon>
        <taxon>Bacillota</taxon>
        <taxon>Clostridia</taxon>
        <taxon>Peptostreptococcales</taxon>
        <taxon>Anaerovoracaceae</taxon>
        <taxon>Anoxybacterium</taxon>
    </lineage>
</organism>
<evidence type="ECO:0000313" key="1">
    <source>
        <dbReference type="EMBL" id="QOX63244.1"/>
    </source>
</evidence>